<proteinExistence type="predicted"/>
<name>A0A4Y9ZQH2_9AGAM</name>
<dbReference type="Proteomes" id="UP000298061">
    <property type="component" value="Unassembled WGS sequence"/>
</dbReference>
<evidence type="ECO:0000313" key="2">
    <source>
        <dbReference type="EMBL" id="TFY76283.1"/>
    </source>
</evidence>
<accession>A0A4Y9ZQH2</accession>
<dbReference type="STRING" id="135208.A0A4Y9ZQH2"/>
<dbReference type="EMBL" id="SFCI01001254">
    <property type="protein sequence ID" value="TFY76283.1"/>
    <property type="molecule type" value="Genomic_DNA"/>
</dbReference>
<dbReference type="AlphaFoldDB" id="A0A4Y9ZQH2"/>
<organism evidence="2 3">
    <name type="scientific">Hericium alpestre</name>
    <dbReference type="NCBI Taxonomy" id="135208"/>
    <lineage>
        <taxon>Eukaryota</taxon>
        <taxon>Fungi</taxon>
        <taxon>Dikarya</taxon>
        <taxon>Basidiomycota</taxon>
        <taxon>Agaricomycotina</taxon>
        <taxon>Agaricomycetes</taxon>
        <taxon>Russulales</taxon>
        <taxon>Hericiaceae</taxon>
        <taxon>Hericium</taxon>
    </lineage>
</organism>
<evidence type="ECO:0000313" key="3">
    <source>
        <dbReference type="Proteomes" id="UP000298061"/>
    </source>
</evidence>
<gene>
    <name evidence="2" type="ORF">EWM64_g7727</name>
</gene>
<keyword evidence="1" id="KW-0472">Membrane</keyword>
<feature type="transmembrane region" description="Helical" evidence="1">
    <location>
        <begin position="33"/>
        <end position="54"/>
    </location>
</feature>
<keyword evidence="1" id="KW-0812">Transmembrane</keyword>
<evidence type="ECO:0000256" key="1">
    <source>
        <dbReference type="SAM" id="Phobius"/>
    </source>
</evidence>
<protein>
    <submittedName>
        <fullName evidence="2">Uncharacterized protein</fullName>
    </submittedName>
</protein>
<keyword evidence="3" id="KW-1185">Reference proteome</keyword>
<feature type="transmembrane region" description="Helical" evidence="1">
    <location>
        <begin position="93"/>
        <end position="115"/>
    </location>
</feature>
<feature type="transmembrane region" description="Helical" evidence="1">
    <location>
        <begin position="147"/>
        <end position="168"/>
    </location>
</feature>
<comment type="caution">
    <text evidence="2">The sequence shown here is derived from an EMBL/GenBank/DDBJ whole genome shotgun (WGS) entry which is preliminary data.</text>
</comment>
<sequence>MARLWTSSIIYGIYSMLFAGSIYVLLKQRPNKLFLVGSIVLFILTTAIAILFFLESLLRPVATSMSTFTDGATVPCSQLQIFRCTILWGAHKWIVALPTFLLLASTVCNLTQVYYDARICVLAYRGISMSSAPSVAMAVAATRVSDAATSLSLAMNVLTSFLVALKIWRMTKSIESVLGKKAGLRYRAIIAVFVESGAFFSASLAAELAVTFSSVPMDISDGACDIQAITPTLVIVRVGMGAGFDNVHETFNLSDASHIVNAALHRDRPMTMLSAMHFASVQETSVVNSESGGGEYELEKALKSSAV</sequence>
<feature type="transmembrane region" description="Helical" evidence="1">
    <location>
        <begin position="6"/>
        <end position="26"/>
    </location>
</feature>
<feature type="transmembrane region" description="Helical" evidence="1">
    <location>
        <begin position="188"/>
        <end position="210"/>
    </location>
</feature>
<feature type="transmembrane region" description="Helical" evidence="1">
    <location>
        <begin position="122"/>
        <end position="141"/>
    </location>
</feature>
<keyword evidence="1" id="KW-1133">Transmembrane helix</keyword>
<reference evidence="2 3" key="1">
    <citation type="submission" date="2019-02" db="EMBL/GenBank/DDBJ databases">
        <title>Genome sequencing of the rare red list fungi Hericium alpestre (H. flagellum).</title>
        <authorList>
            <person name="Buettner E."/>
            <person name="Kellner H."/>
        </authorList>
    </citation>
    <scope>NUCLEOTIDE SEQUENCE [LARGE SCALE GENOMIC DNA]</scope>
    <source>
        <strain evidence="2 3">DSM 108284</strain>
    </source>
</reference>
<dbReference type="OrthoDB" id="3341077at2759"/>